<comment type="caution">
    <text evidence="2">The sequence shown here is derived from an EMBL/GenBank/DDBJ whole genome shotgun (WGS) entry which is preliminary data.</text>
</comment>
<evidence type="ECO:0000313" key="2">
    <source>
        <dbReference type="EMBL" id="MPC82092.1"/>
    </source>
</evidence>
<dbReference type="Proteomes" id="UP000324222">
    <property type="component" value="Unassembled WGS sequence"/>
</dbReference>
<accession>A0A5B7IDY9</accession>
<proteinExistence type="predicted"/>
<sequence length="95" mass="10913">MLSPHVPRVPPRPKRGIKRRNILTAPTQQGDTSTTISRGAIHKIKLNSSCTRLQNPKQSPKGKSAIHRCLPPQAWGRKRLTEKRGFPRLTFWRER</sequence>
<reference evidence="2 3" key="1">
    <citation type="submission" date="2019-05" db="EMBL/GenBank/DDBJ databases">
        <title>Another draft genome of Portunus trituberculatus and its Hox gene families provides insights of decapod evolution.</title>
        <authorList>
            <person name="Jeong J.-H."/>
            <person name="Song I."/>
            <person name="Kim S."/>
            <person name="Choi T."/>
            <person name="Kim D."/>
            <person name="Ryu S."/>
            <person name="Kim W."/>
        </authorList>
    </citation>
    <scope>NUCLEOTIDE SEQUENCE [LARGE SCALE GENOMIC DNA]</scope>
    <source>
        <tissue evidence="2">Muscle</tissue>
    </source>
</reference>
<gene>
    <name evidence="2" type="ORF">E2C01_076737</name>
</gene>
<evidence type="ECO:0000256" key="1">
    <source>
        <dbReference type="SAM" id="MobiDB-lite"/>
    </source>
</evidence>
<keyword evidence="3" id="KW-1185">Reference proteome</keyword>
<name>A0A5B7IDY9_PORTR</name>
<protein>
    <submittedName>
        <fullName evidence="2">Uncharacterized protein</fullName>
    </submittedName>
</protein>
<evidence type="ECO:0000313" key="3">
    <source>
        <dbReference type="Proteomes" id="UP000324222"/>
    </source>
</evidence>
<feature type="compositionally biased region" description="Basic residues" evidence="1">
    <location>
        <begin position="11"/>
        <end position="20"/>
    </location>
</feature>
<feature type="region of interest" description="Disordered" evidence="1">
    <location>
        <begin position="1"/>
        <end position="20"/>
    </location>
</feature>
<dbReference type="EMBL" id="VSRR010058819">
    <property type="protein sequence ID" value="MPC82092.1"/>
    <property type="molecule type" value="Genomic_DNA"/>
</dbReference>
<organism evidence="2 3">
    <name type="scientific">Portunus trituberculatus</name>
    <name type="common">Swimming crab</name>
    <name type="synonym">Neptunus trituberculatus</name>
    <dbReference type="NCBI Taxonomy" id="210409"/>
    <lineage>
        <taxon>Eukaryota</taxon>
        <taxon>Metazoa</taxon>
        <taxon>Ecdysozoa</taxon>
        <taxon>Arthropoda</taxon>
        <taxon>Crustacea</taxon>
        <taxon>Multicrustacea</taxon>
        <taxon>Malacostraca</taxon>
        <taxon>Eumalacostraca</taxon>
        <taxon>Eucarida</taxon>
        <taxon>Decapoda</taxon>
        <taxon>Pleocyemata</taxon>
        <taxon>Brachyura</taxon>
        <taxon>Eubrachyura</taxon>
        <taxon>Portunoidea</taxon>
        <taxon>Portunidae</taxon>
        <taxon>Portuninae</taxon>
        <taxon>Portunus</taxon>
    </lineage>
</organism>
<dbReference type="AlphaFoldDB" id="A0A5B7IDY9"/>